<keyword evidence="1" id="KW-0472">Membrane</keyword>
<proteinExistence type="predicted"/>
<feature type="transmembrane region" description="Helical" evidence="1">
    <location>
        <begin position="157"/>
        <end position="177"/>
    </location>
</feature>
<reference evidence="2 3" key="1">
    <citation type="journal article" date="2020" name="Nature">
        <title>Bacterial chemolithoautotrophy via manganese oxidation.</title>
        <authorList>
            <person name="Yu H."/>
            <person name="Leadbetter J.R."/>
        </authorList>
    </citation>
    <scope>NUCLEOTIDE SEQUENCE [LARGE SCALE GENOMIC DNA]</scope>
    <source>
        <strain evidence="2 3">RBP-1</strain>
    </source>
</reference>
<name>A0A7X6I7X0_9BURK</name>
<dbReference type="EMBL" id="VTOX01000008">
    <property type="protein sequence ID" value="NKE67853.1"/>
    <property type="molecule type" value="Genomic_DNA"/>
</dbReference>
<dbReference type="RefSeq" id="WP_168108988.1">
    <property type="nucleotide sequence ID" value="NZ_VTOX01000008.1"/>
</dbReference>
<dbReference type="Proteomes" id="UP000521868">
    <property type="component" value="Unassembled WGS sequence"/>
</dbReference>
<feature type="transmembrane region" description="Helical" evidence="1">
    <location>
        <begin position="6"/>
        <end position="26"/>
    </location>
</feature>
<evidence type="ECO:0000313" key="3">
    <source>
        <dbReference type="Proteomes" id="UP000521868"/>
    </source>
</evidence>
<keyword evidence="3" id="KW-1185">Reference proteome</keyword>
<protein>
    <submittedName>
        <fullName evidence="2">Uncharacterized protein</fullName>
    </submittedName>
</protein>
<evidence type="ECO:0000313" key="2">
    <source>
        <dbReference type="EMBL" id="NKE67853.1"/>
    </source>
</evidence>
<comment type="caution">
    <text evidence="2">The sequence shown here is derived from an EMBL/GenBank/DDBJ whole genome shotgun (WGS) entry which is preliminary data.</text>
</comment>
<sequence>MELPLWLVIILGIAAAILGLWLVVKIEEFKEDSRRKFKGEMVRAILHTQPSWQQMLDIAETSDVSVTTTYQLARELLKDILTGADKELQSHRALIEGYISTHKRTEPFEGLPNEIRIHLERLRDHLDGKDHFLEPLTIQIRELVTVYKKDYKAQKRYTTWGFFIGVAGAVFAAYAYFYPASTTPPPSVPNAHVAPR</sequence>
<accession>A0A7X6I7X0</accession>
<dbReference type="AlphaFoldDB" id="A0A7X6I7X0"/>
<keyword evidence="1" id="KW-1133">Transmembrane helix</keyword>
<organism evidence="2 3">
    <name type="scientific">Ramlibacter lithotrophicus</name>
    <dbReference type="NCBI Taxonomy" id="2606681"/>
    <lineage>
        <taxon>Bacteria</taxon>
        <taxon>Pseudomonadati</taxon>
        <taxon>Pseudomonadota</taxon>
        <taxon>Betaproteobacteria</taxon>
        <taxon>Burkholderiales</taxon>
        <taxon>Comamonadaceae</taxon>
        <taxon>Ramlibacter</taxon>
    </lineage>
</organism>
<evidence type="ECO:0000256" key="1">
    <source>
        <dbReference type="SAM" id="Phobius"/>
    </source>
</evidence>
<gene>
    <name evidence="2" type="ORF">RAMLITH_18690</name>
</gene>
<keyword evidence="1" id="KW-0812">Transmembrane</keyword>